<accession>A0A6J7P088</accession>
<reference evidence="4" key="1">
    <citation type="submission" date="2020-05" db="EMBL/GenBank/DDBJ databases">
        <authorList>
            <person name="Chiriac C."/>
            <person name="Salcher M."/>
            <person name="Ghai R."/>
            <person name="Kavagutti S V."/>
        </authorList>
    </citation>
    <scope>NUCLEOTIDE SEQUENCE</scope>
</reference>
<sequence>MISPSLYSPSTVAWKIHSDASMAVGGIRALLEQALHPAAMAGVAAHSNFRDDAWGRLQRTGDYVSTITFGEVAEAEKLAARVRAIHTKLGLDDPHLLLWVHMAMVDSFLDTAVRSGLDLSDQEQDQYVSEMRKFAELVGIPSADVPISLQELKEYFTKISPELGASDDAKRAALFLSIPPMPKVVRFATPAAPAWATLTTLAASSLPNWARTLYGWPNLPGAQFATAIALRTTRKTLSLIPPAIAEPPMLKKARIRWNLEQSA</sequence>
<dbReference type="GO" id="GO:0016491">
    <property type="term" value="F:oxidoreductase activity"/>
    <property type="evidence" value="ECO:0007669"/>
    <property type="project" value="InterPro"/>
</dbReference>
<dbReference type="InterPro" id="IPR018713">
    <property type="entry name" value="MPAB/Lcp_cat_dom"/>
</dbReference>
<dbReference type="EMBL" id="CAEZSM010000071">
    <property type="protein sequence ID" value="CAB4544124.1"/>
    <property type="molecule type" value="Genomic_DNA"/>
</dbReference>
<dbReference type="EMBL" id="CAEZWZ010000090">
    <property type="protein sequence ID" value="CAB4673922.1"/>
    <property type="molecule type" value="Genomic_DNA"/>
</dbReference>
<dbReference type="EMBL" id="CAFBOX010000068">
    <property type="protein sequence ID" value="CAB4996483.1"/>
    <property type="molecule type" value="Genomic_DNA"/>
</dbReference>
<dbReference type="Pfam" id="PF09995">
    <property type="entry name" value="MPAB_Lcp_cat"/>
    <property type="match status" value="1"/>
</dbReference>
<evidence type="ECO:0000259" key="1">
    <source>
        <dbReference type="Pfam" id="PF09995"/>
    </source>
</evidence>
<protein>
    <submittedName>
        <fullName evidence="4">Unannotated protein</fullName>
    </submittedName>
</protein>
<evidence type="ECO:0000313" key="5">
    <source>
        <dbReference type="EMBL" id="CAB5003554.1"/>
    </source>
</evidence>
<dbReference type="AlphaFoldDB" id="A0A6J7P088"/>
<name>A0A6J7P088_9ZZZZ</name>
<evidence type="ECO:0000313" key="2">
    <source>
        <dbReference type="EMBL" id="CAB4544124.1"/>
    </source>
</evidence>
<dbReference type="PANTHER" id="PTHR36151">
    <property type="entry name" value="BLR2777 PROTEIN"/>
    <property type="match status" value="1"/>
</dbReference>
<feature type="domain" description="ER-bound oxygenase mpaB/mpaB'/Rubber oxygenase catalytic" evidence="1">
    <location>
        <begin position="14"/>
        <end position="234"/>
    </location>
</feature>
<evidence type="ECO:0000313" key="3">
    <source>
        <dbReference type="EMBL" id="CAB4673922.1"/>
    </source>
</evidence>
<evidence type="ECO:0000313" key="4">
    <source>
        <dbReference type="EMBL" id="CAB4996483.1"/>
    </source>
</evidence>
<proteinExistence type="predicted"/>
<dbReference type="PANTHER" id="PTHR36151:SF3">
    <property type="entry name" value="ER-BOUND OXYGENASE MPAB_MPAB'_RUBBER OXYGENASE CATALYTIC DOMAIN-CONTAINING PROTEIN"/>
    <property type="match status" value="1"/>
</dbReference>
<gene>
    <name evidence="2" type="ORF">UFOPK1438_00649</name>
    <name evidence="3" type="ORF">UFOPK2329_00640</name>
    <name evidence="4" type="ORF">UFOPK4035_00523</name>
    <name evidence="5" type="ORF">UFOPK4087_00024</name>
</gene>
<organism evidence="4">
    <name type="scientific">freshwater metagenome</name>
    <dbReference type="NCBI Taxonomy" id="449393"/>
    <lineage>
        <taxon>unclassified sequences</taxon>
        <taxon>metagenomes</taxon>
        <taxon>ecological metagenomes</taxon>
    </lineage>
</organism>
<dbReference type="EMBL" id="CAFBPH010000002">
    <property type="protein sequence ID" value="CAB5003554.1"/>
    <property type="molecule type" value="Genomic_DNA"/>
</dbReference>